<reference evidence="1 2" key="1">
    <citation type="journal article" date="2022" name="Plant J.">
        <title>Chromosome-level genome of Camellia lanceoleosa provides a valuable resource for understanding genome evolution and self-incompatibility.</title>
        <authorList>
            <person name="Gong W."/>
            <person name="Xiao S."/>
            <person name="Wang L."/>
            <person name="Liao Z."/>
            <person name="Chang Y."/>
            <person name="Mo W."/>
            <person name="Hu G."/>
            <person name="Li W."/>
            <person name="Zhao G."/>
            <person name="Zhu H."/>
            <person name="Hu X."/>
            <person name="Ji K."/>
            <person name="Xiang X."/>
            <person name="Song Q."/>
            <person name="Yuan D."/>
            <person name="Jin S."/>
            <person name="Zhang L."/>
        </authorList>
    </citation>
    <scope>NUCLEOTIDE SEQUENCE [LARGE SCALE GENOMIC DNA]</scope>
    <source>
        <strain evidence="1">SQ_2022a</strain>
    </source>
</reference>
<gene>
    <name evidence="1" type="ORF">LOK49_LG02G02400</name>
</gene>
<protein>
    <submittedName>
        <fullName evidence="1">Uncharacterized protein</fullName>
    </submittedName>
</protein>
<organism evidence="1 2">
    <name type="scientific">Camellia lanceoleosa</name>
    <dbReference type="NCBI Taxonomy" id="1840588"/>
    <lineage>
        <taxon>Eukaryota</taxon>
        <taxon>Viridiplantae</taxon>
        <taxon>Streptophyta</taxon>
        <taxon>Embryophyta</taxon>
        <taxon>Tracheophyta</taxon>
        <taxon>Spermatophyta</taxon>
        <taxon>Magnoliopsida</taxon>
        <taxon>eudicotyledons</taxon>
        <taxon>Gunneridae</taxon>
        <taxon>Pentapetalae</taxon>
        <taxon>asterids</taxon>
        <taxon>Ericales</taxon>
        <taxon>Theaceae</taxon>
        <taxon>Camellia</taxon>
    </lineage>
</organism>
<name>A0ACC0IKZ3_9ERIC</name>
<keyword evidence="2" id="KW-1185">Reference proteome</keyword>
<accession>A0ACC0IKZ3</accession>
<proteinExistence type="predicted"/>
<evidence type="ECO:0000313" key="2">
    <source>
        <dbReference type="Proteomes" id="UP001060215"/>
    </source>
</evidence>
<comment type="caution">
    <text evidence="1">The sequence shown here is derived from an EMBL/GenBank/DDBJ whole genome shotgun (WGS) entry which is preliminary data.</text>
</comment>
<evidence type="ECO:0000313" key="1">
    <source>
        <dbReference type="EMBL" id="KAI8025738.1"/>
    </source>
</evidence>
<sequence>MEIVTKLLLVLITVFLVAFPTDVEGARMMKSNVKVDQPDSFFGSPDFGTWPFPGIGGTWPFPGTGGSFPSPGLGGSSPSPTSPGPGFGSPG</sequence>
<dbReference type="EMBL" id="CM045760">
    <property type="protein sequence ID" value="KAI8025738.1"/>
    <property type="molecule type" value="Genomic_DNA"/>
</dbReference>
<dbReference type="Proteomes" id="UP001060215">
    <property type="component" value="Chromosome 3"/>
</dbReference>